<keyword evidence="3" id="KW-1185">Reference proteome</keyword>
<dbReference type="EMBL" id="AGNL01004346">
    <property type="protein sequence ID" value="EJK73619.1"/>
    <property type="molecule type" value="Genomic_DNA"/>
</dbReference>
<gene>
    <name evidence="2" type="ORF">THAOC_04744</name>
</gene>
<dbReference type="eggNOG" id="ENOG502T9WF">
    <property type="taxonomic scope" value="Eukaryota"/>
</dbReference>
<evidence type="ECO:0000256" key="1">
    <source>
        <dbReference type="SAM" id="MobiDB-lite"/>
    </source>
</evidence>
<feature type="region of interest" description="Disordered" evidence="1">
    <location>
        <begin position="1014"/>
        <end position="1033"/>
    </location>
</feature>
<dbReference type="SUPFAM" id="SSF48371">
    <property type="entry name" value="ARM repeat"/>
    <property type="match status" value="1"/>
</dbReference>
<dbReference type="InterPro" id="IPR016024">
    <property type="entry name" value="ARM-type_fold"/>
</dbReference>
<sequence>MSAAGKCRSSMKDAAGTRWVGTGGTNDRGSASFRLLQSKSQKRAFNKHDRSVRLELETYSSVVDGSRAQSGRFDGYDATMASLQRLLQCLFTEEKDVQAIQTYSRFVPDDTLMLGVKKIRASDSAKCEVSSVLLCGTKAALSERNDVADISLGIAAACLSSLPAQVSIGFRDEVVSVVCGLLAREECTLHQQSMLFGCLASKPGLGGKLPWGAEKVVDLVVRQSVLRFVGSLETSDISYAEKANYCCPAMTCLQILMNPSSDHEPQTNQPRLSKHAWAILAPLVLDVLPSGLERRRTNPLRQLTLDAVCSFWKWSYESTTPVEQSGCLILSCECFISVLAAIHSLRRDEIGGNTSEMDVRTVARHLRDLIAARGNGTARFLDMFSHLCSAYPNASSSQWQCFLEGYGAAPPLLQSLLEDGTIAYTDNIEHSEHLCLLPSILVSVKSLTKAIPFTIWLASDQSPLKMTHGNFSARLRQATMHLVSCINRLVSAMLGHLFLVQPDIWRHTSQLALQLCECLPFDENSLFLEPISRMVKTIGDVYVKSCTNQAEIHSISGNTIVGILSSKSGTRIFPSLGFVQFLLDNGETVVLSAVVKAHPVILTRDSSLITSFCQLCRDLSLGCREDSRKLSAVLINSYTQGRKRFRMRADILDDVTISLFSDTLYPILQALLIDGCLEVQLEAVSVFESLLWDDWQILLRDSWDPLCLILNKCHDGNDARVIISSCKTVGEVCTVCLSQNGREDDFIVTFNELVCGSMHDALTSENQSVRSMVLANAIRTIGHISRHIYGNEQCSANDPSGSASQLQRLIRILTSKVKSSLSCAGLSWKRRKGIQKLAWGGANALGELLGFDIILRLNVEVVSAAIASLLECIDHSPSINEKVTSASVQALVKLPTAVWRHLSRKCDTVANGLATCFSYLHNSTSTRHQRDMEVITNTLLMASRKEDFTHLFGPNDSAFPALFMYNWIVKFDVSSAVLQEIAASVGDKQSDHVIDVSVAQMFLSRAEQSRLRSGSVDRHLPSFDEADEEEDEL</sequence>
<evidence type="ECO:0000313" key="2">
    <source>
        <dbReference type="EMBL" id="EJK73619.1"/>
    </source>
</evidence>
<proteinExistence type="predicted"/>
<accession>K0T981</accession>
<dbReference type="OMA" id="ICKEMEH"/>
<comment type="caution">
    <text evidence="2">The sequence shown here is derived from an EMBL/GenBank/DDBJ whole genome shotgun (WGS) entry which is preliminary data.</text>
</comment>
<dbReference type="AlphaFoldDB" id="K0T981"/>
<name>K0T981_THAOC</name>
<dbReference type="Proteomes" id="UP000266841">
    <property type="component" value="Unassembled WGS sequence"/>
</dbReference>
<feature type="compositionally biased region" description="Acidic residues" evidence="1">
    <location>
        <begin position="1024"/>
        <end position="1033"/>
    </location>
</feature>
<reference evidence="2 3" key="1">
    <citation type="journal article" date="2012" name="Genome Biol.">
        <title>Genome and low-iron response of an oceanic diatom adapted to chronic iron limitation.</title>
        <authorList>
            <person name="Lommer M."/>
            <person name="Specht M."/>
            <person name="Roy A.S."/>
            <person name="Kraemer L."/>
            <person name="Andreson R."/>
            <person name="Gutowska M.A."/>
            <person name="Wolf J."/>
            <person name="Bergner S.V."/>
            <person name="Schilhabel M.B."/>
            <person name="Klostermeier U.C."/>
            <person name="Beiko R.G."/>
            <person name="Rosenstiel P."/>
            <person name="Hippler M."/>
            <person name="Laroche J."/>
        </authorList>
    </citation>
    <scope>NUCLEOTIDE SEQUENCE [LARGE SCALE GENOMIC DNA]</scope>
    <source>
        <strain evidence="2 3">CCMP1005</strain>
    </source>
</reference>
<protein>
    <recommendedName>
        <fullName evidence="4">DUF4042 domain-containing protein</fullName>
    </recommendedName>
</protein>
<evidence type="ECO:0000313" key="3">
    <source>
        <dbReference type="Proteomes" id="UP000266841"/>
    </source>
</evidence>
<organism evidence="2 3">
    <name type="scientific">Thalassiosira oceanica</name>
    <name type="common">Marine diatom</name>
    <dbReference type="NCBI Taxonomy" id="159749"/>
    <lineage>
        <taxon>Eukaryota</taxon>
        <taxon>Sar</taxon>
        <taxon>Stramenopiles</taxon>
        <taxon>Ochrophyta</taxon>
        <taxon>Bacillariophyta</taxon>
        <taxon>Coscinodiscophyceae</taxon>
        <taxon>Thalassiosirophycidae</taxon>
        <taxon>Thalassiosirales</taxon>
        <taxon>Thalassiosiraceae</taxon>
        <taxon>Thalassiosira</taxon>
    </lineage>
</organism>
<evidence type="ECO:0008006" key="4">
    <source>
        <dbReference type="Google" id="ProtNLM"/>
    </source>
</evidence>